<dbReference type="EMBL" id="BKAJ01000089">
    <property type="protein sequence ID" value="GEP57904.1"/>
    <property type="molecule type" value="Genomic_DNA"/>
</dbReference>
<sequence>MPSDITVLFAEHRRSLVDYAAGIVGSRTQAEDLVQEAWLRFDQAARQQFLKEPLGYLYRIVRNLALDGQRRAALENRIFSGSAERAASVLPDTQPSAEMVALHKDELRLLREALAELPERTRIAFEMHRLGGCKLREIAVVLKISTPMVQTLVMDGLQHVKHRLGWP</sequence>
<keyword evidence="7" id="KW-0240">DNA-directed RNA polymerase</keyword>
<evidence type="ECO:0000313" key="7">
    <source>
        <dbReference type="EMBL" id="GEP57904.1"/>
    </source>
</evidence>
<dbReference type="SUPFAM" id="SSF88659">
    <property type="entry name" value="Sigma3 and sigma4 domains of RNA polymerase sigma factors"/>
    <property type="match status" value="1"/>
</dbReference>
<comment type="caution">
    <text evidence="7">The sequence shown here is derived from an EMBL/GenBank/DDBJ whole genome shotgun (WGS) entry which is preliminary data.</text>
</comment>
<dbReference type="Gene3D" id="1.10.10.10">
    <property type="entry name" value="Winged helix-like DNA-binding domain superfamily/Winged helix DNA-binding domain"/>
    <property type="match status" value="1"/>
</dbReference>
<dbReference type="PANTHER" id="PTHR43133">
    <property type="entry name" value="RNA POLYMERASE ECF-TYPE SIGMA FACTO"/>
    <property type="match status" value="1"/>
</dbReference>
<gene>
    <name evidence="7" type="ORF">RSO01_50700</name>
</gene>
<dbReference type="GO" id="GO:0000428">
    <property type="term" value="C:DNA-directed RNA polymerase complex"/>
    <property type="evidence" value="ECO:0007669"/>
    <property type="project" value="UniProtKB-KW"/>
</dbReference>
<organism evidence="7 8">
    <name type="scientific">Reyranella soli</name>
    <dbReference type="NCBI Taxonomy" id="1230389"/>
    <lineage>
        <taxon>Bacteria</taxon>
        <taxon>Pseudomonadati</taxon>
        <taxon>Pseudomonadota</taxon>
        <taxon>Alphaproteobacteria</taxon>
        <taxon>Hyphomicrobiales</taxon>
        <taxon>Reyranellaceae</taxon>
        <taxon>Reyranella</taxon>
    </lineage>
</organism>
<dbReference type="Proteomes" id="UP000321058">
    <property type="component" value="Unassembled WGS sequence"/>
</dbReference>
<protein>
    <submittedName>
        <fullName evidence="7">DNA-directed RNA polymerase sigma-70 factor</fullName>
    </submittedName>
</protein>
<dbReference type="InterPro" id="IPR036388">
    <property type="entry name" value="WH-like_DNA-bd_sf"/>
</dbReference>
<keyword evidence="4" id="KW-0804">Transcription</keyword>
<name>A0A512NG45_9HYPH</name>
<dbReference type="OrthoDB" id="9794372at2"/>
<dbReference type="GO" id="GO:0003677">
    <property type="term" value="F:DNA binding"/>
    <property type="evidence" value="ECO:0007669"/>
    <property type="project" value="InterPro"/>
</dbReference>
<accession>A0A512NG45</accession>
<dbReference type="AlphaFoldDB" id="A0A512NG45"/>
<dbReference type="SUPFAM" id="SSF88946">
    <property type="entry name" value="Sigma2 domain of RNA polymerase sigma factors"/>
    <property type="match status" value="1"/>
</dbReference>
<evidence type="ECO:0000259" key="5">
    <source>
        <dbReference type="Pfam" id="PF04542"/>
    </source>
</evidence>
<dbReference type="InterPro" id="IPR007627">
    <property type="entry name" value="RNA_pol_sigma70_r2"/>
</dbReference>
<evidence type="ECO:0000256" key="2">
    <source>
        <dbReference type="ARBA" id="ARBA00023015"/>
    </source>
</evidence>
<evidence type="ECO:0000256" key="4">
    <source>
        <dbReference type="ARBA" id="ARBA00023163"/>
    </source>
</evidence>
<comment type="similarity">
    <text evidence="1">Belongs to the sigma-70 factor family. ECF subfamily.</text>
</comment>
<keyword evidence="2" id="KW-0805">Transcription regulation</keyword>
<evidence type="ECO:0000256" key="1">
    <source>
        <dbReference type="ARBA" id="ARBA00010641"/>
    </source>
</evidence>
<dbReference type="GO" id="GO:0016987">
    <property type="term" value="F:sigma factor activity"/>
    <property type="evidence" value="ECO:0007669"/>
    <property type="project" value="UniProtKB-KW"/>
</dbReference>
<dbReference type="Gene3D" id="1.10.1740.10">
    <property type="match status" value="1"/>
</dbReference>
<dbReference type="InterPro" id="IPR014284">
    <property type="entry name" value="RNA_pol_sigma-70_dom"/>
</dbReference>
<evidence type="ECO:0000259" key="6">
    <source>
        <dbReference type="Pfam" id="PF08281"/>
    </source>
</evidence>
<dbReference type="RefSeq" id="WP_147152625.1">
    <property type="nucleotide sequence ID" value="NZ_BKAJ01000089.1"/>
</dbReference>
<dbReference type="InterPro" id="IPR013325">
    <property type="entry name" value="RNA_pol_sigma_r2"/>
</dbReference>
<dbReference type="PANTHER" id="PTHR43133:SF63">
    <property type="entry name" value="RNA POLYMERASE SIGMA FACTOR FECI-RELATED"/>
    <property type="match status" value="1"/>
</dbReference>
<keyword evidence="3" id="KW-0731">Sigma factor</keyword>
<dbReference type="GO" id="GO:0006352">
    <property type="term" value="P:DNA-templated transcription initiation"/>
    <property type="evidence" value="ECO:0007669"/>
    <property type="project" value="InterPro"/>
</dbReference>
<proteinExistence type="inferred from homology"/>
<dbReference type="NCBIfam" id="TIGR02937">
    <property type="entry name" value="sigma70-ECF"/>
    <property type="match status" value="1"/>
</dbReference>
<feature type="domain" description="RNA polymerase sigma factor 70 region 4 type 2" evidence="6">
    <location>
        <begin position="108"/>
        <end position="159"/>
    </location>
</feature>
<feature type="domain" description="RNA polymerase sigma-70 region 2" evidence="5">
    <location>
        <begin position="8"/>
        <end position="73"/>
    </location>
</feature>
<dbReference type="Pfam" id="PF04542">
    <property type="entry name" value="Sigma70_r2"/>
    <property type="match status" value="1"/>
</dbReference>
<dbReference type="InterPro" id="IPR039425">
    <property type="entry name" value="RNA_pol_sigma-70-like"/>
</dbReference>
<dbReference type="InterPro" id="IPR013249">
    <property type="entry name" value="RNA_pol_sigma70_r4_t2"/>
</dbReference>
<dbReference type="Pfam" id="PF08281">
    <property type="entry name" value="Sigma70_r4_2"/>
    <property type="match status" value="1"/>
</dbReference>
<evidence type="ECO:0000256" key="3">
    <source>
        <dbReference type="ARBA" id="ARBA00023082"/>
    </source>
</evidence>
<keyword evidence="8" id="KW-1185">Reference proteome</keyword>
<evidence type="ECO:0000313" key="8">
    <source>
        <dbReference type="Proteomes" id="UP000321058"/>
    </source>
</evidence>
<dbReference type="InterPro" id="IPR013324">
    <property type="entry name" value="RNA_pol_sigma_r3/r4-like"/>
</dbReference>
<reference evidence="7 8" key="1">
    <citation type="submission" date="2019-07" db="EMBL/GenBank/DDBJ databases">
        <title>Whole genome shotgun sequence of Reyranella soli NBRC 108950.</title>
        <authorList>
            <person name="Hosoyama A."/>
            <person name="Uohara A."/>
            <person name="Ohji S."/>
            <person name="Ichikawa N."/>
        </authorList>
    </citation>
    <scope>NUCLEOTIDE SEQUENCE [LARGE SCALE GENOMIC DNA]</scope>
    <source>
        <strain evidence="7 8">NBRC 108950</strain>
    </source>
</reference>